<dbReference type="EMBL" id="LNQE01001560">
    <property type="protein sequence ID" value="KUG15367.1"/>
    <property type="molecule type" value="Genomic_DNA"/>
</dbReference>
<protein>
    <submittedName>
        <fullName evidence="2">Uncharacterized protein</fullName>
    </submittedName>
</protein>
<evidence type="ECO:0000256" key="1">
    <source>
        <dbReference type="SAM" id="MobiDB-lite"/>
    </source>
</evidence>
<sequence length="75" mass="7798">MVSMERIILPGLPAAFFYAHPLPWKEQGDGAAGRSPGSPARGAGSRCRGIITMAGYPGPHLNPGTGELPGQRTGR</sequence>
<comment type="caution">
    <text evidence="2">The sequence shown here is derived from an EMBL/GenBank/DDBJ whole genome shotgun (WGS) entry which is preliminary data.</text>
</comment>
<proteinExistence type="predicted"/>
<dbReference type="AlphaFoldDB" id="A0A0W8F382"/>
<feature type="region of interest" description="Disordered" evidence="1">
    <location>
        <begin position="26"/>
        <end position="75"/>
    </location>
</feature>
<reference evidence="2" key="1">
    <citation type="journal article" date="2015" name="Proc. Natl. Acad. Sci. U.S.A.">
        <title>Networks of energetic and metabolic interactions define dynamics in microbial communities.</title>
        <authorList>
            <person name="Embree M."/>
            <person name="Liu J.K."/>
            <person name="Al-Bassam M.M."/>
            <person name="Zengler K."/>
        </authorList>
    </citation>
    <scope>NUCLEOTIDE SEQUENCE</scope>
</reference>
<organism evidence="2">
    <name type="scientific">hydrocarbon metagenome</name>
    <dbReference type="NCBI Taxonomy" id="938273"/>
    <lineage>
        <taxon>unclassified sequences</taxon>
        <taxon>metagenomes</taxon>
        <taxon>ecological metagenomes</taxon>
    </lineage>
</organism>
<evidence type="ECO:0000313" key="2">
    <source>
        <dbReference type="EMBL" id="KUG15367.1"/>
    </source>
</evidence>
<name>A0A0W8F382_9ZZZZ</name>
<accession>A0A0W8F382</accession>
<gene>
    <name evidence="2" type="ORF">ASZ90_014983</name>
</gene>